<reference evidence="1" key="1">
    <citation type="submission" date="2015-04" db="UniProtKB">
        <authorList>
            <consortium name="EnsemblPlants"/>
        </authorList>
    </citation>
    <scope>IDENTIFICATION</scope>
</reference>
<dbReference type="HOGENOM" id="CLU_2363264_0_0_1"/>
<dbReference type="Gramene" id="OMERI11G10310.1">
    <property type="protein sequence ID" value="OMERI11G10310.1"/>
    <property type="gene ID" value="OMERI11G10310"/>
</dbReference>
<evidence type="ECO:0000313" key="2">
    <source>
        <dbReference type="Proteomes" id="UP000008021"/>
    </source>
</evidence>
<sequence>MHIAPTLLLSQGLHDHIWPALQVGSDLRESGTNARVTSYLVGQRSAAARGSRRKRDLLRRPWCLRAEAVAADILADYAKDDQTRCLDGGILGFLLR</sequence>
<accession>A0A0E0F5D0</accession>
<name>A0A0E0F5D0_9ORYZ</name>
<dbReference type="Proteomes" id="UP000008021">
    <property type="component" value="Chromosome 11"/>
</dbReference>
<dbReference type="AlphaFoldDB" id="A0A0E0F5D0"/>
<dbReference type="EnsemblPlants" id="OMERI11G10310.1">
    <property type="protein sequence ID" value="OMERI11G10310.1"/>
    <property type="gene ID" value="OMERI11G10310"/>
</dbReference>
<reference evidence="1" key="2">
    <citation type="submission" date="2018-05" db="EMBL/GenBank/DDBJ databases">
        <title>OmerRS3 (Oryza meridionalis Reference Sequence Version 3).</title>
        <authorList>
            <person name="Zhang J."/>
            <person name="Kudrna D."/>
            <person name="Lee S."/>
            <person name="Talag J."/>
            <person name="Welchert J."/>
            <person name="Wing R.A."/>
        </authorList>
    </citation>
    <scope>NUCLEOTIDE SEQUENCE [LARGE SCALE GENOMIC DNA]</scope>
    <source>
        <strain evidence="1">cv. OR44</strain>
    </source>
</reference>
<protein>
    <submittedName>
        <fullName evidence="1">Uncharacterized protein</fullName>
    </submittedName>
</protein>
<keyword evidence="2" id="KW-1185">Reference proteome</keyword>
<organism evidence="1">
    <name type="scientific">Oryza meridionalis</name>
    <dbReference type="NCBI Taxonomy" id="40149"/>
    <lineage>
        <taxon>Eukaryota</taxon>
        <taxon>Viridiplantae</taxon>
        <taxon>Streptophyta</taxon>
        <taxon>Embryophyta</taxon>
        <taxon>Tracheophyta</taxon>
        <taxon>Spermatophyta</taxon>
        <taxon>Magnoliopsida</taxon>
        <taxon>Liliopsida</taxon>
        <taxon>Poales</taxon>
        <taxon>Poaceae</taxon>
        <taxon>BOP clade</taxon>
        <taxon>Oryzoideae</taxon>
        <taxon>Oryzeae</taxon>
        <taxon>Oryzinae</taxon>
        <taxon>Oryza</taxon>
    </lineage>
</organism>
<proteinExistence type="predicted"/>
<evidence type="ECO:0000313" key="1">
    <source>
        <dbReference type="EnsemblPlants" id="OMERI11G10310.1"/>
    </source>
</evidence>